<comment type="caution">
    <text evidence="2">The sequence shown here is derived from an EMBL/GenBank/DDBJ whole genome shotgun (WGS) entry which is preliminary data.</text>
</comment>
<evidence type="ECO:0000313" key="3">
    <source>
        <dbReference type="Proteomes" id="UP000215335"/>
    </source>
</evidence>
<feature type="transmembrane region" description="Helical" evidence="1">
    <location>
        <begin position="31"/>
        <end position="50"/>
    </location>
</feature>
<dbReference type="EMBL" id="NNAY01003855">
    <property type="protein sequence ID" value="OXU18757.1"/>
    <property type="molecule type" value="Genomic_DNA"/>
</dbReference>
<feature type="transmembrane region" description="Helical" evidence="1">
    <location>
        <begin position="62"/>
        <end position="84"/>
    </location>
</feature>
<organism evidence="2 3">
    <name type="scientific">Trichomalopsis sarcophagae</name>
    <dbReference type="NCBI Taxonomy" id="543379"/>
    <lineage>
        <taxon>Eukaryota</taxon>
        <taxon>Metazoa</taxon>
        <taxon>Ecdysozoa</taxon>
        <taxon>Arthropoda</taxon>
        <taxon>Hexapoda</taxon>
        <taxon>Insecta</taxon>
        <taxon>Pterygota</taxon>
        <taxon>Neoptera</taxon>
        <taxon>Endopterygota</taxon>
        <taxon>Hymenoptera</taxon>
        <taxon>Apocrita</taxon>
        <taxon>Proctotrupomorpha</taxon>
        <taxon>Chalcidoidea</taxon>
        <taxon>Pteromalidae</taxon>
        <taxon>Pteromalinae</taxon>
        <taxon>Trichomalopsis</taxon>
    </lineage>
</organism>
<keyword evidence="3" id="KW-1185">Reference proteome</keyword>
<dbReference type="Proteomes" id="UP000215335">
    <property type="component" value="Unassembled WGS sequence"/>
</dbReference>
<accession>A0A232EK73</accession>
<keyword evidence="1" id="KW-0812">Transmembrane</keyword>
<dbReference type="AlphaFoldDB" id="A0A232EK73"/>
<sequence length="95" mass="11113">MCPLERLPISTLSLPRTYTSLFLSLYSAPNLLPPLICFPLTLLILLRCFFSSPFYLSLFSIPTLVALLFPIFFTLCPLLFYFLILHRWPFLYLFV</sequence>
<keyword evidence="1" id="KW-0472">Membrane</keyword>
<evidence type="ECO:0000256" key="1">
    <source>
        <dbReference type="SAM" id="Phobius"/>
    </source>
</evidence>
<reference evidence="2 3" key="1">
    <citation type="journal article" date="2017" name="Curr. Biol.">
        <title>The Evolution of Venom by Co-option of Single-Copy Genes.</title>
        <authorList>
            <person name="Martinson E.O."/>
            <person name="Mrinalini"/>
            <person name="Kelkar Y.D."/>
            <person name="Chang C.H."/>
            <person name="Werren J.H."/>
        </authorList>
    </citation>
    <scope>NUCLEOTIDE SEQUENCE [LARGE SCALE GENOMIC DNA]</scope>
    <source>
        <strain evidence="2 3">Alberta</strain>
        <tissue evidence="2">Whole body</tissue>
    </source>
</reference>
<name>A0A232EK73_9HYME</name>
<gene>
    <name evidence="2" type="ORF">TSAR_014538</name>
</gene>
<evidence type="ECO:0000313" key="2">
    <source>
        <dbReference type="EMBL" id="OXU18757.1"/>
    </source>
</evidence>
<proteinExistence type="predicted"/>
<keyword evidence="1" id="KW-1133">Transmembrane helix</keyword>
<protein>
    <submittedName>
        <fullName evidence="2">Uncharacterized protein</fullName>
    </submittedName>
</protein>